<keyword evidence="2" id="KW-0378">Hydrolase</keyword>
<dbReference type="EMBL" id="JALJOV010001127">
    <property type="protein sequence ID" value="KAK9853880.1"/>
    <property type="molecule type" value="Genomic_DNA"/>
</dbReference>
<dbReference type="AlphaFoldDB" id="A0AAW1SSV8"/>
<dbReference type="PROSITE" id="PS51845">
    <property type="entry name" value="PDEASE_I_2"/>
    <property type="match status" value="1"/>
</dbReference>
<evidence type="ECO:0000259" key="6">
    <source>
        <dbReference type="PROSITE" id="PS51845"/>
    </source>
</evidence>
<dbReference type="Gene3D" id="1.10.1300.10">
    <property type="entry name" value="3'5'-cyclic nucleotide phosphodiesterase, catalytic domain"/>
    <property type="match status" value="1"/>
</dbReference>
<feature type="binding site" evidence="5">
    <location>
        <position position="615"/>
    </location>
    <ligand>
        <name>Zn(2+)</name>
        <dbReference type="ChEBI" id="CHEBI:29105"/>
        <label>2</label>
    </ligand>
</feature>
<feature type="active site" description="Proton donor" evidence="3">
    <location>
        <position position="571"/>
    </location>
</feature>
<feature type="binding site" evidence="5">
    <location>
        <position position="575"/>
    </location>
    <ligand>
        <name>Zn(2+)</name>
        <dbReference type="ChEBI" id="CHEBI:29105"/>
        <label>1</label>
    </ligand>
</feature>
<proteinExistence type="predicted"/>
<feature type="domain" description="PDEase" evidence="6">
    <location>
        <begin position="494"/>
        <end position="834"/>
    </location>
</feature>
<evidence type="ECO:0000313" key="8">
    <source>
        <dbReference type="Proteomes" id="UP001485043"/>
    </source>
</evidence>
<name>A0AAW1SSV8_9CHLO</name>
<accession>A0AAW1SSV8</accession>
<keyword evidence="1 5" id="KW-0479">Metal-binding</keyword>
<dbReference type="GO" id="GO:0004114">
    <property type="term" value="F:3',5'-cyclic-nucleotide phosphodiesterase activity"/>
    <property type="evidence" value="ECO:0007669"/>
    <property type="project" value="InterPro"/>
</dbReference>
<evidence type="ECO:0000313" key="7">
    <source>
        <dbReference type="EMBL" id="KAK9853880.1"/>
    </source>
</evidence>
<organism evidence="7 8">
    <name type="scientific">Apatococcus fuscideae</name>
    <dbReference type="NCBI Taxonomy" id="2026836"/>
    <lineage>
        <taxon>Eukaryota</taxon>
        <taxon>Viridiplantae</taxon>
        <taxon>Chlorophyta</taxon>
        <taxon>core chlorophytes</taxon>
        <taxon>Trebouxiophyceae</taxon>
        <taxon>Chlorellales</taxon>
        <taxon>Chlorellaceae</taxon>
        <taxon>Apatococcus</taxon>
    </lineage>
</organism>
<evidence type="ECO:0000256" key="5">
    <source>
        <dbReference type="PIRSR" id="PIRSR623088-3"/>
    </source>
</evidence>
<dbReference type="Pfam" id="PF00233">
    <property type="entry name" value="PDEase_I"/>
    <property type="match status" value="1"/>
</dbReference>
<protein>
    <recommendedName>
        <fullName evidence="6">PDEase domain-containing protein</fullName>
    </recommendedName>
</protein>
<feature type="binding site" evidence="4">
    <location>
        <position position="739"/>
    </location>
    <ligand>
        <name>AMP</name>
        <dbReference type="ChEBI" id="CHEBI:456215"/>
    </ligand>
</feature>
<feature type="binding site" evidence="5">
    <location>
        <position position="614"/>
    </location>
    <ligand>
        <name>Zn(2+)</name>
        <dbReference type="ChEBI" id="CHEBI:29105"/>
        <label>1</label>
    </ligand>
</feature>
<evidence type="ECO:0000256" key="2">
    <source>
        <dbReference type="ARBA" id="ARBA00022801"/>
    </source>
</evidence>
<dbReference type="InterPro" id="IPR023088">
    <property type="entry name" value="PDEase"/>
</dbReference>
<dbReference type="InterPro" id="IPR003607">
    <property type="entry name" value="HD/PDEase_dom"/>
</dbReference>
<sequence length="840" mass="91927">MIDIMNLTKHVWTLDNLELLGYISHPCWLARPRKQEPAAMVKWANLACQQRLGILVSTEKQLESIANMQKLLSSKDLAACTAKLSGLFDDVLRASSAQQQNVDIKQLFPYAFADMKAGIKATLNYAPIRVKNEEGTEEVLVCCQMLEPVPATTLRAAAAVEASAQPSWLLDRAGRPFFANAAATKHLADRGITGANHDLLKKLVKSHDPEKLDQVDEARTTVMSSPGHHQVIQLCMAPPKGPGNLTKLHLTSIKDPASQDLMLSITIEDITGYEQRLASLEAESVSGPIMRRQLLSLASERRRSRRTTDFAGIGVPQDSEADHCSFGTPKSVTIRDPKRNPTYTASAARTSKTLIDTNTVADKILGVISGILQGNVPSREELEQLQADVCSTEDLRRPVNLAQKLLSSPGMNKEVSSAMTELLQGTHGAASRWNSTIKARARHAEVLTSSEVKHLPTFELQSVERTQSLPSDQSILEAMKRFEEKSGLNKDISVSASVTPVAERLLQEADKSWDFDIFSLADATAQRPLSTLGFFLITRSGLAKEHGLNEEKLANVLFTLEDGYLQTNPYHNRTHAAGVLQIMHLLLASPGGLKQLGVVDSATTLACYLAAICHDHDHPGFNNDFLIKTMDPLALLYNDHSPLENHHVASASAVLLQGSLMGMAQNRDTSLLARAATIELVLGTDMKKHFNILSLFQTHFNALKAAAPETGGCPVASPMNKLTPEQRLLATQMALKVADLGHTAATERVHLQWTKRLEAEFYTQGDKERELGLTVSPLMDRTIQTGISKSQVGFFEIVAMPLVTRYVEVFPVARPLLNSLTANFGMWARQLQAAQAVAPA</sequence>
<evidence type="ECO:0000256" key="3">
    <source>
        <dbReference type="PIRSR" id="PIRSR623088-1"/>
    </source>
</evidence>
<feature type="binding site" evidence="5">
    <location>
        <position position="615"/>
    </location>
    <ligand>
        <name>Zn(2+)</name>
        <dbReference type="ChEBI" id="CHEBI:29105"/>
        <label>1</label>
    </ligand>
</feature>
<gene>
    <name evidence="7" type="ORF">WJX84_001089</name>
</gene>
<evidence type="ECO:0000256" key="4">
    <source>
        <dbReference type="PIRSR" id="PIRSR623088-2"/>
    </source>
</evidence>
<feature type="binding site" evidence="4">
    <location>
        <position position="615"/>
    </location>
    <ligand>
        <name>AMP</name>
        <dbReference type="ChEBI" id="CHEBI:456215"/>
    </ligand>
</feature>
<feature type="binding site" evidence="4">
    <location>
        <begin position="571"/>
        <end position="575"/>
    </location>
    <ligand>
        <name>AMP</name>
        <dbReference type="ChEBI" id="CHEBI:456215"/>
    </ligand>
</feature>
<dbReference type="PANTHER" id="PTHR11347">
    <property type="entry name" value="CYCLIC NUCLEOTIDE PHOSPHODIESTERASE"/>
    <property type="match status" value="1"/>
</dbReference>
<dbReference type="PRINTS" id="PR00387">
    <property type="entry name" value="PDIESTERASE1"/>
</dbReference>
<dbReference type="SUPFAM" id="SSF109604">
    <property type="entry name" value="HD-domain/PDEase-like"/>
    <property type="match status" value="1"/>
</dbReference>
<dbReference type="SMART" id="SM00471">
    <property type="entry name" value="HDc"/>
    <property type="match status" value="1"/>
</dbReference>
<dbReference type="InterPro" id="IPR036971">
    <property type="entry name" value="PDEase_catalytic_dom_sf"/>
</dbReference>
<keyword evidence="8" id="KW-1185">Reference proteome</keyword>
<dbReference type="InterPro" id="IPR002073">
    <property type="entry name" value="PDEase_catalytic_dom"/>
</dbReference>
<comment type="caution">
    <text evidence="7">The sequence shown here is derived from an EMBL/GenBank/DDBJ whole genome shotgun (WGS) entry which is preliminary data.</text>
</comment>
<dbReference type="GO" id="GO:0046872">
    <property type="term" value="F:metal ion binding"/>
    <property type="evidence" value="ECO:0007669"/>
    <property type="project" value="UniProtKB-KW"/>
</dbReference>
<feature type="binding site" evidence="5">
    <location>
        <position position="739"/>
    </location>
    <ligand>
        <name>Zn(2+)</name>
        <dbReference type="ChEBI" id="CHEBI:29105"/>
        <label>1</label>
    </ligand>
</feature>
<evidence type="ECO:0000256" key="1">
    <source>
        <dbReference type="ARBA" id="ARBA00022723"/>
    </source>
</evidence>
<reference evidence="7 8" key="1">
    <citation type="journal article" date="2024" name="Nat. Commun.">
        <title>Phylogenomics reveals the evolutionary origins of lichenization in chlorophyte algae.</title>
        <authorList>
            <person name="Puginier C."/>
            <person name="Libourel C."/>
            <person name="Otte J."/>
            <person name="Skaloud P."/>
            <person name="Haon M."/>
            <person name="Grisel S."/>
            <person name="Petersen M."/>
            <person name="Berrin J.G."/>
            <person name="Delaux P.M."/>
            <person name="Dal Grande F."/>
            <person name="Keller J."/>
        </authorList>
    </citation>
    <scope>NUCLEOTIDE SEQUENCE [LARGE SCALE GENOMIC DNA]</scope>
    <source>
        <strain evidence="7 8">SAG 2523</strain>
    </source>
</reference>
<dbReference type="CDD" id="cd00077">
    <property type="entry name" value="HDc"/>
    <property type="match status" value="1"/>
</dbReference>
<dbReference type="Proteomes" id="UP001485043">
    <property type="component" value="Unassembled WGS sequence"/>
</dbReference>
<dbReference type="GO" id="GO:0007165">
    <property type="term" value="P:signal transduction"/>
    <property type="evidence" value="ECO:0007669"/>
    <property type="project" value="InterPro"/>
</dbReference>
<feature type="binding site" evidence="4">
    <location>
        <position position="791"/>
    </location>
    <ligand>
        <name>AMP</name>
        <dbReference type="ChEBI" id="CHEBI:456215"/>
    </ligand>
</feature>